<name>A0A183NT73_9TREM</name>
<keyword evidence="2" id="KW-1185">Reference proteome</keyword>
<dbReference type="Proteomes" id="UP000269396">
    <property type="component" value="Unassembled WGS sequence"/>
</dbReference>
<proteinExistence type="predicted"/>
<dbReference type="STRING" id="31246.A0A183NT73"/>
<evidence type="ECO:0000313" key="2">
    <source>
        <dbReference type="Proteomes" id="UP000269396"/>
    </source>
</evidence>
<gene>
    <name evidence="1" type="ORF">SMTD_LOCUS5309</name>
</gene>
<reference evidence="1 2" key="1">
    <citation type="submission" date="2018-11" db="EMBL/GenBank/DDBJ databases">
        <authorList>
            <consortium name="Pathogen Informatics"/>
        </authorList>
    </citation>
    <scope>NUCLEOTIDE SEQUENCE [LARGE SCALE GENOMIC DNA]</scope>
    <source>
        <strain>Denwood</strain>
        <strain evidence="2">Zambia</strain>
    </source>
</reference>
<evidence type="ECO:0000313" key="1">
    <source>
        <dbReference type="EMBL" id="VDP28047.1"/>
    </source>
</evidence>
<accession>A0A183NT73</accession>
<dbReference type="EMBL" id="UZAL01026969">
    <property type="protein sequence ID" value="VDP28047.1"/>
    <property type="molecule type" value="Genomic_DNA"/>
</dbReference>
<sequence>MLNPEPSKRCTASAILSHPWVKNRDQLSPELLTDVLLNDVTQTKNSVEATFRALNSTSKIPILEPVECSTLAQRRVRAKSILTNQIKSLGLTYSDIALVLSDIFLPKPHEQVSFQNNAVDEFVASADWILEMARTLSAKVCSAKEKLQTTQKTRLKLLEEFRHENDLCIDHERWVVLIAVGTTVSTARLLEVAESPLVSQSADHLTRKTSGKFPVGSR</sequence>
<organism evidence="1 2">
    <name type="scientific">Schistosoma mattheei</name>
    <dbReference type="NCBI Taxonomy" id="31246"/>
    <lineage>
        <taxon>Eukaryota</taxon>
        <taxon>Metazoa</taxon>
        <taxon>Spiralia</taxon>
        <taxon>Lophotrochozoa</taxon>
        <taxon>Platyhelminthes</taxon>
        <taxon>Trematoda</taxon>
        <taxon>Digenea</taxon>
        <taxon>Strigeidida</taxon>
        <taxon>Schistosomatoidea</taxon>
        <taxon>Schistosomatidae</taxon>
        <taxon>Schistosoma</taxon>
    </lineage>
</organism>
<dbReference type="AlphaFoldDB" id="A0A183NT73"/>
<protein>
    <submittedName>
        <fullName evidence="1">Uncharacterized protein</fullName>
    </submittedName>
</protein>